<keyword evidence="14" id="KW-1185">Reference proteome</keyword>
<evidence type="ECO:0000256" key="4">
    <source>
        <dbReference type="ARBA" id="ARBA00022801"/>
    </source>
</evidence>
<feature type="transmembrane region" description="Helical" evidence="11">
    <location>
        <begin position="144"/>
        <end position="161"/>
    </location>
</feature>
<evidence type="ECO:0000256" key="11">
    <source>
        <dbReference type="SAM" id="Phobius"/>
    </source>
</evidence>
<keyword evidence="8 11" id="KW-0472">Membrane</keyword>
<dbReference type="PANTHER" id="PTHR10806:SF6">
    <property type="entry name" value="SIGNAL PEPTIDASE COMPLEX CATALYTIC SUBUNIT SEC11"/>
    <property type="match status" value="1"/>
</dbReference>
<keyword evidence="7 11" id="KW-1133">Transmembrane helix</keyword>
<dbReference type="NCBIfam" id="TIGR02228">
    <property type="entry name" value="sigpep_I_arch"/>
    <property type="match status" value="1"/>
</dbReference>
<evidence type="ECO:0000256" key="1">
    <source>
        <dbReference type="ARBA" id="ARBA00004648"/>
    </source>
</evidence>
<evidence type="ECO:0000256" key="3">
    <source>
        <dbReference type="ARBA" id="ARBA00022692"/>
    </source>
</evidence>
<feature type="domain" description="Peptidase S26" evidence="12">
    <location>
        <begin position="10"/>
        <end position="87"/>
    </location>
</feature>
<comment type="subcellular location">
    <subcellularLocation>
        <location evidence="1">Endoplasmic reticulum membrane</location>
        <topology evidence="1">Single-pass type II membrane protein</topology>
    </subcellularLocation>
</comment>
<evidence type="ECO:0000256" key="8">
    <source>
        <dbReference type="ARBA" id="ARBA00023136"/>
    </source>
</evidence>
<keyword evidence="2" id="KW-0645">Protease</keyword>
<name>A0A977K9S2_9CREN</name>
<evidence type="ECO:0000313" key="14">
    <source>
        <dbReference type="Proteomes" id="UP001063698"/>
    </source>
</evidence>
<evidence type="ECO:0000256" key="7">
    <source>
        <dbReference type="ARBA" id="ARBA00022989"/>
    </source>
</evidence>
<dbReference type="PANTHER" id="PTHR10806">
    <property type="entry name" value="SIGNAL PEPTIDASE COMPLEX CATALYTIC SUBUNIT SEC11"/>
    <property type="match status" value="1"/>
</dbReference>
<dbReference type="InterPro" id="IPR001733">
    <property type="entry name" value="Peptidase_S26B"/>
</dbReference>
<dbReference type="GO" id="GO:0006465">
    <property type="term" value="P:signal peptide processing"/>
    <property type="evidence" value="ECO:0007669"/>
    <property type="project" value="InterPro"/>
</dbReference>
<accession>A0A977K9S2</accession>
<proteinExistence type="predicted"/>
<dbReference type="CDD" id="cd06530">
    <property type="entry name" value="S26_SPase_I"/>
    <property type="match status" value="1"/>
</dbReference>
<dbReference type="AlphaFoldDB" id="A0A977K9S2"/>
<keyword evidence="3 11" id="KW-0812">Transmembrane</keyword>
<evidence type="ECO:0000313" key="13">
    <source>
        <dbReference type="EMBL" id="UXD21653.1"/>
    </source>
</evidence>
<comment type="function">
    <text evidence="10">Catalytic component of the signal peptidase complex (SPC) which catalyzes the cleavage of N-terminal signal sequences from nascent proteins as they are translocated into the lumen of the endoplasmic reticulum. Specifically cleaves N-terminal signal peptides that contain a hydrophobic alpha-helix (h-region) shorter than 18-20 amino acids.</text>
</comment>
<protein>
    <recommendedName>
        <fullName evidence="9">Signal peptidase I</fullName>
    </recommendedName>
</protein>
<dbReference type="InterPro" id="IPR019533">
    <property type="entry name" value="Peptidase_S26"/>
</dbReference>
<keyword evidence="6" id="KW-0735">Signal-anchor</keyword>
<dbReference type="KEGG" id="ipc:IPA_06325"/>
<dbReference type="InterPro" id="IPR019756">
    <property type="entry name" value="Pept_S26A_signal_pept_1_Ser-AS"/>
</dbReference>
<gene>
    <name evidence="13" type="ORF">IPA_06325</name>
</gene>
<sequence>MSDKAKKEAWEWIKAIVEAIIILTVLKFALRTEIPIAAVASGSMLPTLERGDLVFVMGTSPKDVHVGDIIVYHSCQGPFIIHRVIAIKYVNGTYYFVTKGDDNPGTDYWLGQFVNCKTGQPLPGVPQWRVAGKVVTVGGYVIKIPYLGYVALLAFPFLWWLPR</sequence>
<dbReference type="PRINTS" id="PR00728">
    <property type="entry name" value="SIGNALPTASE"/>
</dbReference>
<dbReference type="InterPro" id="IPR036286">
    <property type="entry name" value="LexA/Signal_pep-like_sf"/>
</dbReference>
<dbReference type="Gene3D" id="2.10.109.10">
    <property type="entry name" value="Umud Fragment, subunit A"/>
    <property type="match status" value="1"/>
</dbReference>
<evidence type="ECO:0000256" key="9">
    <source>
        <dbReference type="ARBA" id="ARBA00033305"/>
    </source>
</evidence>
<reference evidence="13" key="1">
    <citation type="submission" date="2013-11" db="EMBL/GenBank/DDBJ databases">
        <title>Comparative genomics of Ignicoccus.</title>
        <authorList>
            <person name="Podar M."/>
        </authorList>
    </citation>
    <scope>NUCLEOTIDE SEQUENCE</scope>
    <source>
        <strain evidence="13">DSM 13166</strain>
    </source>
</reference>
<dbReference type="GO" id="GO:0016020">
    <property type="term" value="C:membrane"/>
    <property type="evidence" value="ECO:0007669"/>
    <property type="project" value="InterPro"/>
</dbReference>
<dbReference type="SUPFAM" id="SSF51306">
    <property type="entry name" value="LexA/Signal peptidase"/>
    <property type="match status" value="1"/>
</dbReference>
<evidence type="ECO:0000256" key="2">
    <source>
        <dbReference type="ARBA" id="ARBA00022670"/>
    </source>
</evidence>
<evidence type="ECO:0000259" key="12">
    <source>
        <dbReference type="Pfam" id="PF10502"/>
    </source>
</evidence>
<evidence type="ECO:0000256" key="6">
    <source>
        <dbReference type="ARBA" id="ARBA00022968"/>
    </source>
</evidence>
<keyword evidence="4" id="KW-0378">Hydrolase</keyword>
<dbReference type="Pfam" id="PF10502">
    <property type="entry name" value="Peptidase_S26"/>
    <property type="match status" value="1"/>
</dbReference>
<dbReference type="PROSITE" id="PS00501">
    <property type="entry name" value="SPASE_I_1"/>
    <property type="match status" value="1"/>
</dbReference>
<keyword evidence="5" id="KW-0256">Endoplasmic reticulum</keyword>
<dbReference type="GO" id="GO:0004252">
    <property type="term" value="F:serine-type endopeptidase activity"/>
    <property type="evidence" value="ECO:0007669"/>
    <property type="project" value="InterPro"/>
</dbReference>
<dbReference type="EMBL" id="CP006868">
    <property type="protein sequence ID" value="UXD21653.1"/>
    <property type="molecule type" value="Genomic_DNA"/>
</dbReference>
<dbReference type="Proteomes" id="UP001063698">
    <property type="component" value="Chromosome"/>
</dbReference>
<organism evidence="13 14">
    <name type="scientific">Ignicoccus pacificus DSM 13166</name>
    <dbReference type="NCBI Taxonomy" id="940294"/>
    <lineage>
        <taxon>Archaea</taxon>
        <taxon>Thermoproteota</taxon>
        <taxon>Thermoprotei</taxon>
        <taxon>Desulfurococcales</taxon>
        <taxon>Desulfurococcaceae</taxon>
        <taxon>Ignicoccus</taxon>
    </lineage>
</organism>
<evidence type="ECO:0000256" key="5">
    <source>
        <dbReference type="ARBA" id="ARBA00022824"/>
    </source>
</evidence>
<evidence type="ECO:0000256" key="10">
    <source>
        <dbReference type="ARBA" id="ARBA00045533"/>
    </source>
</evidence>